<sequence length="164" mass="18545">MILLLVHQRTAEVQRQQEDTGESDDADQEQGTRPAWRYVEPIRRTMTDRLDAGGVPDREMIDIYDSLLIARHRNCSRVRERASLVADAACLFRQDRDEFLDAVELRAAVSGTFRLPNAVVHTPLGKLDIAVEKDPLDVAASARRAQVNRLARLVLRDGMVRRSA</sequence>
<keyword evidence="3" id="KW-1185">Reference proteome</keyword>
<proteinExistence type="predicted"/>
<evidence type="ECO:0000313" key="2">
    <source>
        <dbReference type="EMBL" id="NEC59183.1"/>
    </source>
</evidence>
<feature type="compositionally biased region" description="Basic and acidic residues" evidence="1">
    <location>
        <begin position="9"/>
        <end position="18"/>
    </location>
</feature>
<feature type="compositionally biased region" description="Acidic residues" evidence="1">
    <location>
        <begin position="19"/>
        <end position="28"/>
    </location>
</feature>
<protein>
    <recommendedName>
        <fullName evidence="4">DUF222 domain-containing protein</fullName>
    </recommendedName>
</protein>
<dbReference type="EMBL" id="JAAGNC010000137">
    <property type="protein sequence ID" value="NEC59183.1"/>
    <property type="molecule type" value="Genomic_DNA"/>
</dbReference>
<reference evidence="2 3" key="1">
    <citation type="submission" date="2020-01" db="EMBL/GenBank/DDBJ databases">
        <title>Insect and environment-associated Actinomycetes.</title>
        <authorList>
            <person name="Currrie C."/>
            <person name="Chevrette M."/>
            <person name="Carlson C."/>
            <person name="Stubbendieck R."/>
            <person name="Wendt-Pienkowski E."/>
        </authorList>
    </citation>
    <scope>NUCLEOTIDE SEQUENCE [LARGE SCALE GENOMIC DNA]</scope>
    <source>
        <strain evidence="2 3">SID8386</strain>
    </source>
</reference>
<evidence type="ECO:0000313" key="3">
    <source>
        <dbReference type="Proteomes" id="UP000470404"/>
    </source>
</evidence>
<accession>A0ABX0BW87</accession>
<comment type="caution">
    <text evidence="2">The sequence shown here is derived from an EMBL/GenBank/DDBJ whole genome shotgun (WGS) entry which is preliminary data.</text>
</comment>
<organism evidence="2 3">
    <name type="scientific">Amycolatopsis rubida</name>
    <dbReference type="NCBI Taxonomy" id="112413"/>
    <lineage>
        <taxon>Bacteria</taxon>
        <taxon>Bacillati</taxon>
        <taxon>Actinomycetota</taxon>
        <taxon>Actinomycetes</taxon>
        <taxon>Pseudonocardiales</taxon>
        <taxon>Pseudonocardiaceae</taxon>
        <taxon>Amycolatopsis</taxon>
    </lineage>
</organism>
<dbReference type="RefSeq" id="WP_067593213.1">
    <property type="nucleotide sequence ID" value="NZ_JAAGNC010000137.1"/>
</dbReference>
<evidence type="ECO:0008006" key="4">
    <source>
        <dbReference type="Google" id="ProtNLM"/>
    </source>
</evidence>
<evidence type="ECO:0000256" key="1">
    <source>
        <dbReference type="SAM" id="MobiDB-lite"/>
    </source>
</evidence>
<gene>
    <name evidence="2" type="ORF">G3I59_27245</name>
</gene>
<name>A0ABX0BW87_9PSEU</name>
<feature type="region of interest" description="Disordered" evidence="1">
    <location>
        <begin position="9"/>
        <end position="34"/>
    </location>
</feature>
<dbReference type="Proteomes" id="UP000470404">
    <property type="component" value="Unassembled WGS sequence"/>
</dbReference>